<dbReference type="NCBIfam" id="TIGR01777">
    <property type="entry name" value="yfcH"/>
    <property type="match status" value="1"/>
</dbReference>
<keyword evidence="5" id="KW-1185">Reference proteome</keyword>
<dbReference type="InterPro" id="IPR010099">
    <property type="entry name" value="SDR39U1"/>
</dbReference>
<protein>
    <submittedName>
        <fullName evidence="4">Uncharacterized protein (TIGR01777 family)</fullName>
    </submittedName>
</protein>
<evidence type="ECO:0000259" key="3">
    <source>
        <dbReference type="Pfam" id="PF08338"/>
    </source>
</evidence>
<sequence>MQVVIGGASGFLGTALTKHLRSQGHTVTRLVRSGSGDDASRWDPAAGVIDQDLINAADAVINLSGASISRWPRTRAYRQELLDSRTSPTSVIAQAIAKSPTPPVMLSASAMGFYGSDRGDEVLTERSTAGTGFLSDVVQAWEAAALPAVETTRVVFLRTTLVLDKRGGLLKLMLIPFKLGAGAKIGPGTQYMSFISLDDWLRAVEFLLDSQTANGPYNLTIPQAQTNAEFTDALGVALHRPTFLAAPGIALKAALGTGIAKDLLGSLRVSPKALTSAGFEFEHPDLASTIEAAL</sequence>
<evidence type="ECO:0000313" key="5">
    <source>
        <dbReference type="Proteomes" id="UP001257739"/>
    </source>
</evidence>
<evidence type="ECO:0000313" key="4">
    <source>
        <dbReference type="EMBL" id="MDR7087218.1"/>
    </source>
</evidence>
<dbReference type="PANTHER" id="PTHR11092:SF0">
    <property type="entry name" value="EPIMERASE FAMILY PROTEIN SDR39U1"/>
    <property type="match status" value="1"/>
</dbReference>
<dbReference type="InterPro" id="IPR036291">
    <property type="entry name" value="NAD(P)-bd_dom_sf"/>
</dbReference>
<accession>A0ABU1UPW3</accession>
<gene>
    <name evidence="4" type="ORF">J2X11_002057</name>
</gene>
<dbReference type="InterPro" id="IPR013549">
    <property type="entry name" value="DUF1731"/>
</dbReference>
<dbReference type="Proteomes" id="UP001257739">
    <property type="component" value="Unassembled WGS sequence"/>
</dbReference>
<proteinExistence type="inferred from homology"/>
<dbReference type="RefSeq" id="WP_309970449.1">
    <property type="nucleotide sequence ID" value="NZ_JAVDWH010000001.1"/>
</dbReference>
<dbReference type="PANTHER" id="PTHR11092">
    <property type="entry name" value="SUGAR NUCLEOTIDE EPIMERASE RELATED"/>
    <property type="match status" value="1"/>
</dbReference>
<dbReference type="Gene3D" id="3.40.50.720">
    <property type="entry name" value="NAD(P)-binding Rossmann-like Domain"/>
    <property type="match status" value="1"/>
</dbReference>
<dbReference type="SUPFAM" id="SSF51735">
    <property type="entry name" value="NAD(P)-binding Rossmann-fold domains"/>
    <property type="match status" value="1"/>
</dbReference>
<feature type="domain" description="DUF1731" evidence="3">
    <location>
        <begin position="246"/>
        <end position="292"/>
    </location>
</feature>
<reference evidence="4 5" key="1">
    <citation type="submission" date="2023-07" db="EMBL/GenBank/DDBJ databases">
        <title>Sorghum-associated microbial communities from plants grown in Nebraska, USA.</title>
        <authorList>
            <person name="Schachtman D."/>
        </authorList>
    </citation>
    <scope>NUCLEOTIDE SEQUENCE [LARGE SCALE GENOMIC DNA]</scope>
    <source>
        <strain evidence="4 5">BE248</strain>
    </source>
</reference>
<comment type="similarity">
    <text evidence="1">Belongs to the NAD(P)-dependent epimerase/dehydratase family. SDR39U1 subfamily.</text>
</comment>
<dbReference type="InterPro" id="IPR001509">
    <property type="entry name" value="Epimerase_deHydtase"/>
</dbReference>
<feature type="domain" description="NAD-dependent epimerase/dehydratase" evidence="2">
    <location>
        <begin position="3"/>
        <end position="218"/>
    </location>
</feature>
<comment type="caution">
    <text evidence="4">The sequence shown here is derived from an EMBL/GenBank/DDBJ whole genome shotgun (WGS) entry which is preliminary data.</text>
</comment>
<organism evidence="4 5">
    <name type="scientific">Aeromicrobium panaciterrae</name>
    <dbReference type="NCBI Taxonomy" id="363861"/>
    <lineage>
        <taxon>Bacteria</taxon>
        <taxon>Bacillati</taxon>
        <taxon>Actinomycetota</taxon>
        <taxon>Actinomycetes</taxon>
        <taxon>Propionibacteriales</taxon>
        <taxon>Nocardioidaceae</taxon>
        <taxon>Aeromicrobium</taxon>
    </lineage>
</organism>
<name>A0ABU1UPW3_9ACTN</name>
<dbReference type="Pfam" id="PF08338">
    <property type="entry name" value="DUF1731"/>
    <property type="match status" value="1"/>
</dbReference>
<dbReference type="EMBL" id="JAVDWH010000001">
    <property type="protein sequence ID" value="MDR7087218.1"/>
    <property type="molecule type" value="Genomic_DNA"/>
</dbReference>
<dbReference type="Pfam" id="PF01370">
    <property type="entry name" value="Epimerase"/>
    <property type="match status" value="1"/>
</dbReference>
<evidence type="ECO:0000259" key="2">
    <source>
        <dbReference type="Pfam" id="PF01370"/>
    </source>
</evidence>
<evidence type="ECO:0000256" key="1">
    <source>
        <dbReference type="ARBA" id="ARBA00009353"/>
    </source>
</evidence>